<evidence type="ECO:0000256" key="2">
    <source>
        <dbReference type="ARBA" id="ARBA00022512"/>
    </source>
</evidence>
<keyword evidence="5" id="KW-0572">Peptidoglycan-anchor</keyword>
<dbReference type="Proteomes" id="UP001595969">
    <property type="component" value="Unassembled WGS sequence"/>
</dbReference>
<keyword evidence="12" id="KW-1185">Reference proteome</keyword>
<dbReference type="Pfam" id="PF16555">
    <property type="entry name" value="GramPos_pilinD1"/>
    <property type="match status" value="1"/>
</dbReference>
<comment type="caution">
    <text evidence="11">The sequence shown here is derived from an EMBL/GenBank/DDBJ whole genome shotgun (WGS) entry which is preliminary data.</text>
</comment>
<evidence type="ECO:0000256" key="5">
    <source>
        <dbReference type="ARBA" id="ARBA00023088"/>
    </source>
</evidence>
<evidence type="ECO:0000259" key="9">
    <source>
        <dbReference type="Pfam" id="PF16555"/>
    </source>
</evidence>
<dbReference type="Gene3D" id="2.60.40.740">
    <property type="match status" value="1"/>
</dbReference>
<dbReference type="SUPFAM" id="SSF49401">
    <property type="entry name" value="Bacterial adhesins"/>
    <property type="match status" value="1"/>
</dbReference>
<name>A0ABV9MVD3_9ENTE</name>
<dbReference type="PANTHER" id="PTHR36108">
    <property type="entry name" value="COLOSSIN-B-RELATED"/>
    <property type="match status" value="1"/>
</dbReference>
<dbReference type="NCBIfam" id="NF033902">
    <property type="entry name" value="iso_D2_wall_anc"/>
    <property type="match status" value="1"/>
</dbReference>
<feature type="domain" description="Gram-positive cocci surface proteins LPxTG" evidence="8">
    <location>
        <begin position="457"/>
        <end position="491"/>
    </location>
</feature>
<evidence type="ECO:0000313" key="11">
    <source>
        <dbReference type="EMBL" id="MFC4718775.1"/>
    </source>
</evidence>
<dbReference type="InterPro" id="IPR048052">
    <property type="entry name" value="FM1-like"/>
</dbReference>
<keyword evidence="3" id="KW-0964">Secreted</keyword>
<proteinExistence type="inferred from homology"/>
<dbReference type="InterPro" id="IPR008966">
    <property type="entry name" value="Adhesion_dom_sf"/>
</dbReference>
<feature type="chain" id="PRO_5045574068" evidence="7">
    <location>
        <begin position="30"/>
        <end position="494"/>
    </location>
</feature>
<comment type="similarity">
    <text evidence="1">Belongs to the serine-aspartate repeat-containing protein (SDr) family.</text>
</comment>
<dbReference type="EMBL" id="JBHSGS010000016">
    <property type="protein sequence ID" value="MFC4718775.1"/>
    <property type="molecule type" value="Genomic_DNA"/>
</dbReference>
<evidence type="ECO:0000313" key="12">
    <source>
        <dbReference type="Proteomes" id="UP001595969"/>
    </source>
</evidence>
<accession>A0ABV9MVD3</accession>
<evidence type="ECO:0000256" key="4">
    <source>
        <dbReference type="ARBA" id="ARBA00022729"/>
    </source>
</evidence>
<feature type="domain" description="Gram-positive pilin subunit D1 N-terminal" evidence="9">
    <location>
        <begin position="33"/>
        <end position="192"/>
    </location>
</feature>
<evidence type="ECO:0000259" key="8">
    <source>
        <dbReference type="Pfam" id="PF00746"/>
    </source>
</evidence>
<keyword evidence="6" id="KW-0812">Transmembrane</keyword>
<dbReference type="Pfam" id="PF00746">
    <property type="entry name" value="Gram_pos_anchor"/>
    <property type="match status" value="1"/>
</dbReference>
<evidence type="ECO:0000256" key="3">
    <source>
        <dbReference type="ARBA" id="ARBA00022525"/>
    </source>
</evidence>
<gene>
    <name evidence="11" type="ORF">ACFO5I_03320</name>
</gene>
<evidence type="ECO:0000256" key="7">
    <source>
        <dbReference type="SAM" id="SignalP"/>
    </source>
</evidence>
<dbReference type="RefSeq" id="WP_204653547.1">
    <property type="nucleotide sequence ID" value="NZ_JAFBFD010000010.1"/>
</dbReference>
<dbReference type="InterPro" id="IPR041033">
    <property type="entry name" value="SpaA_PFL_dom_1"/>
</dbReference>
<organism evidence="11 12">
    <name type="scientific">Enterococcus lemanii</name>
    <dbReference type="NCBI Taxonomy" id="1159752"/>
    <lineage>
        <taxon>Bacteria</taxon>
        <taxon>Bacillati</taxon>
        <taxon>Bacillota</taxon>
        <taxon>Bacilli</taxon>
        <taxon>Lactobacillales</taxon>
        <taxon>Enterococcaceae</taxon>
        <taxon>Enterococcus</taxon>
    </lineage>
</organism>
<dbReference type="InterPro" id="IPR013783">
    <property type="entry name" value="Ig-like_fold"/>
</dbReference>
<dbReference type="NCBIfam" id="TIGR01167">
    <property type="entry name" value="LPXTG_anchor"/>
    <property type="match status" value="1"/>
</dbReference>
<dbReference type="Gene3D" id="2.60.40.10">
    <property type="entry name" value="Immunoglobulins"/>
    <property type="match status" value="2"/>
</dbReference>
<dbReference type="InterPro" id="IPR032364">
    <property type="entry name" value="GramPos_pilinD1_N"/>
</dbReference>
<keyword evidence="4 7" id="KW-0732">Signal</keyword>
<keyword evidence="6" id="KW-1133">Transmembrane helix</keyword>
<evidence type="ECO:0000256" key="6">
    <source>
        <dbReference type="SAM" id="Phobius"/>
    </source>
</evidence>
<dbReference type="InterPro" id="IPR019931">
    <property type="entry name" value="LPXTG_anchor"/>
</dbReference>
<keyword evidence="2" id="KW-0134">Cell wall</keyword>
<sequence>MSTGRKLWKIIVAALLLVPLFVGALGANAAEAGTADVTLHKRVFQDTMPTYKNNTGEIMPDFGGTPLAGAGFTVYDVSDYYDTEIRKSGATPASVQDLIEIAHGDGTTTPFEVAAAEQLTADGTGETTFANLPLTKSVSGKTIDAAYLIIETSTPANPEITQKAVPMVIAMPILVPGTKNVNTHVHLYPKNVTLTDKQKEFVNEELYKVTIGEGEDAVIFNSVQIGDPLNYKINVNMPDISKLDSFTVIDEPGVGMDLADPNSLSLPGLTLGTDYTVDYDGTASGRGFVIDFKDTAAVRALAGKVLTITYTMTLTADAPIDTAINNQASIQVDGQTTTQFTPPNPVFTHGKQFKKVNGQTGEELAGAKFKVKKADGKFAKFDANGKFDGWDVDGTEISSDADGMVRISGMRVGDYTLVETEAPDGYVLVDAEILFSIVKDGYANPQDIETVNNFRKGLLPSTGGSGIYAFLIIGAMMMGGAYIWFKRSKEQAEV</sequence>
<dbReference type="InterPro" id="IPR026466">
    <property type="entry name" value="Fim_isopep_form_D2_dom"/>
</dbReference>
<reference evidence="12" key="1">
    <citation type="journal article" date="2019" name="Int. J. Syst. Evol. Microbiol.">
        <title>The Global Catalogue of Microorganisms (GCM) 10K type strain sequencing project: providing services to taxonomists for standard genome sequencing and annotation.</title>
        <authorList>
            <consortium name="The Broad Institute Genomics Platform"/>
            <consortium name="The Broad Institute Genome Sequencing Center for Infectious Disease"/>
            <person name="Wu L."/>
            <person name="Ma J."/>
        </authorList>
    </citation>
    <scope>NUCLEOTIDE SEQUENCE [LARGE SCALE GENOMIC DNA]</scope>
    <source>
        <strain evidence="12">CGMCC 1.19032</strain>
    </source>
</reference>
<dbReference type="Pfam" id="PF17802">
    <property type="entry name" value="SpaA"/>
    <property type="match status" value="1"/>
</dbReference>
<feature type="signal peptide" evidence="7">
    <location>
        <begin position="1"/>
        <end position="29"/>
    </location>
</feature>
<dbReference type="PANTHER" id="PTHR36108:SF13">
    <property type="entry name" value="COLOSSIN-B-RELATED"/>
    <property type="match status" value="1"/>
</dbReference>
<dbReference type="NCBIfam" id="TIGR04226">
    <property type="entry name" value="RrgB_K2N_iso_D2"/>
    <property type="match status" value="1"/>
</dbReference>
<feature type="domain" description="SpaA-like prealbumin fold" evidence="10">
    <location>
        <begin position="352"/>
        <end position="443"/>
    </location>
</feature>
<evidence type="ECO:0000256" key="1">
    <source>
        <dbReference type="ARBA" id="ARBA00007257"/>
    </source>
</evidence>
<evidence type="ECO:0000259" key="10">
    <source>
        <dbReference type="Pfam" id="PF17802"/>
    </source>
</evidence>
<keyword evidence="6" id="KW-0472">Membrane</keyword>
<feature type="transmembrane region" description="Helical" evidence="6">
    <location>
        <begin position="466"/>
        <end position="485"/>
    </location>
</feature>
<protein>
    <submittedName>
        <fullName evidence="11">SpaH/EbpB family LPXTG-anchored major pilin</fullName>
    </submittedName>
</protein>